<dbReference type="PANTHER" id="PTHR24104">
    <property type="entry name" value="E3 UBIQUITIN-PROTEIN LIGASE NHLRC1-RELATED"/>
    <property type="match status" value="1"/>
</dbReference>
<feature type="chain" id="PRO_5032740211" evidence="1">
    <location>
        <begin position="28"/>
        <end position="426"/>
    </location>
</feature>
<dbReference type="Gene3D" id="2.120.10.30">
    <property type="entry name" value="TolB, C-terminal domain"/>
    <property type="match status" value="2"/>
</dbReference>
<dbReference type="Proteomes" id="UP000663887">
    <property type="component" value="Unassembled WGS sequence"/>
</dbReference>
<evidence type="ECO:0000256" key="1">
    <source>
        <dbReference type="SAM" id="SignalP"/>
    </source>
</evidence>
<dbReference type="CDD" id="cd05819">
    <property type="entry name" value="NHL"/>
    <property type="match status" value="1"/>
</dbReference>
<protein>
    <submittedName>
        <fullName evidence="2">Uncharacterized protein</fullName>
    </submittedName>
</protein>
<proteinExistence type="predicted"/>
<name>A0A816RAE1_9BILA</name>
<keyword evidence="1" id="KW-0732">Signal</keyword>
<reference evidence="2" key="1">
    <citation type="submission" date="2021-02" db="EMBL/GenBank/DDBJ databases">
        <authorList>
            <person name="Nowell W R."/>
        </authorList>
    </citation>
    <scope>NUCLEOTIDE SEQUENCE</scope>
</reference>
<dbReference type="EMBL" id="CAJNRG010004963">
    <property type="protein sequence ID" value="CAF2071270.1"/>
    <property type="molecule type" value="Genomic_DNA"/>
</dbReference>
<feature type="signal peptide" evidence="1">
    <location>
        <begin position="1"/>
        <end position="27"/>
    </location>
</feature>
<evidence type="ECO:0000313" key="2">
    <source>
        <dbReference type="EMBL" id="CAF2071270.1"/>
    </source>
</evidence>
<dbReference type="InterPro" id="IPR050952">
    <property type="entry name" value="TRIM-NHL_E3_ligases"/>
</dbReference>
<accession>A0A816RAE1</accession>
<dbReference type="AlphaFoldDB" id="A0A816RAE1"/>
<dbReference type="InterPro" id="IPR011042">
    <property type="entry name" value="6-blade_b-propeller_TolB-like"/>
</dbReference>
<dbReference type="PANTHER" id="PTHR24104:SF25">
    <property type="entry name" value="PROTEIN LIN-41"/>
    <property type="match status" value="1"/>
</dbReference>
<sequence>MKMINRMFLPSTIAFIVLQSLFVLTRGQTCRNLPLYAPCSTNPDCGCLPFSSAGEQSGICAYLHLNASKLRTCNEINYYCDQPYTVCIHHPKLSIGQPLCYPTGMAALDLCPPLQTNSSSSTLSPIPAEVVCRNVSWAKQGRTVAGSNYSGTALDQLRSPTAIVFDLKTNTLYVSDNGNARIVTWQPAAKRGNVIAGGNGEGNRTDQLGWVSDILMDPKDGSLIICDARNRRIIRWARRAQQGEILINNIYCTGLALDNQALLYITEHDNHRVTRWILGENIAHDRLVAGGNGKGNRLDQFNEPSAIFVDQNRTVYVADQSNDRIMKWTEDAKEGIIVGKLRWPRAVHLDQSGNIYSIDGYYSRVMHFTRYSVNGTIIIGEKQYTLSQANDLAFDQHGNIFVSNYGTGRIDKFDIDRSSCSSKHFQ</sequence>
<dbReference type="GO" id="GO:0008270">
    <property type="term" value="F:zinc ion binding"/>
    <property type="evidence" value="ECO:0007669"/>
    <property type="project" value="UniProtKB-KW"/>
</dbReference>
<gene>
    <name evidence="2" type="ORF">XDN619_LOCUS12623</name>
</gene>
<comment type="caution">
    <text evidence="2">The sequence shown here is derived from an EMBL/GenBank/DDBJ whole genome shotgun (WGS) entry which is preliminary data.</text>
</comment>
<evidence type="ECO:0000313" key="3">
    <source>
        <dbReference type="Proteomes" id="UP000663887"/>
    </source>
</evidence>
<dbReference type="SUPFAM" id="SSF63825">
    <property type="entry name" value="YWTD domain"/>
    <property type="match status" value="1"/>
</dbReference>
<organism evidence="2 3">
    <name type="scientific">Rotaria magnacalcarata</name>
    <dbReference type="NCBI Taxonomy" id="392030"/>
    <lineage>
        <taxon>Eukaryota</taxon>
        <taxon>Metazoa</taxon>
        <taxon>Spiralia</taxon>
        <taxon>Gnathifera</taxon>
        <taxon>Rotifera</taxon>
        <taxon>Eurotatoria</taxon>
        <taxon>Bdelloidea</taxon>
        <taxon>Philodinida</taxon>
        <taxon>Philodinidae</taxon>
        <taxon>Rotaria</taxon>
    </lineage>
</organism>